<feature type="compositionally biased region" description="Acidic residues" evidence="3">
    <location>
        <begin position="245"/>
        <end position="262"/>
    </location>
</feature>
<dbReference type="InterPro" id="IPR000073">
    <property type="entry name" value="AB_hydrolase_1"/>
</dbReference>
<evidence type="ECO:0000256" key="1">
    <source>
        <dbReference type="ARBA" id="ARBA00022801"/>
    </source>
</evidence>
<dbReference type="GO" id="GO:0016787">
    <property type="term" value="F:hydrolase activity"/>
    <property type="evidence" value="ECO:0007669"/>
    <property type="project" value="UniProtKB-KW"/>
</dbReference>
<dbReference type="STRING" id="86049.A0A1C1CSS5"/>
<dbReference type="InterPro" id="IPR000639">
    <property type="entry name" value="Epox_hydrolase-like"/>
</dbReference>
<evidence type="ECO:0000256" key="2">
    <source>
        <dbReference type="ARBA" id="ARBA00038334"/>
    </source>
</evidence>
<dbReference type="InterPro" id="IPR029058">
    <property type="entry name" value="AB_hydrolase_fold"/>
</dbReference>
<accession>A0A1C1CSS5</accession>
<evidence type="ECO:0000313" key="6">
    <source>
        <dbReference type="Proteomes" id="UP000094526"/>
    </source>
</evidence>
<feature type="domain" description="AB hydrolase-1" evidence="4">
    <location>
        <begin position="51"/>
        <end position="210"/>
    </location>
</feature>
<dbReference type="SUPFAM" id="SSF53474">
    <property type="entry name" value="alpha/beta-Hydrolases"/>
    <property type="match status" value="1"/>
</dbReference>
<dbReference type="EMBL" id="LGRB01000009">
    <property type="protein sequence ID" value="OCT51553.1"/>
    <property type="molecule type" value="Genomic_DNA"/>
</dbReference>
<keyword evidence="6" id="KW-1185">Reference proteome</keyword>
<evidence type="ECO:0000256" key="3">
    <source>
        <dbReference type="SAM" id="MobiDB-lite"/>
    </source>
</evidence>
<organism evidence="5 6">
    <name type="scientific">Cladophialophora carrionii</name>
    <dbReference type="NCBI Taxonomy" id="86049"/>
    <lineage>
        <taxon>Eukaryota</taxon>
        <taxon>Fungi</taxon>
        <taxon>Dikarya</taxon>
        <taxon>Ascomycota</taxon>
        <taxon>Pezizomycotina</taxon>
        <taxon>Eurotiomycetes</taxon>
        <taxon>Chaetothyriomycetidae</taxon>
        <taxon>Chaetothyriales</taxon>
        <taxon>Herpotrichiellaceae</taxon>
        <taxon>Cladophialophora</taxon>
    </lineage>
</organism>
<dbReference type="Pfam" id="PF00561">
    <property type="entry name" value="Abhydrolase_1"/>
    <property type="match status" value="1"/>
</dbReference>
<dbReference type="AlphaFoldDB" id="A0A1C1CSS5"/>
<comment type="similarity">
    <text evidence="2">Belongs to the AB hydrolase superfamily. Epoxide hydrolase family.</text>
</comment>
<keyword evidence="1 5" id="KW-0378">Hydrolase</keyword>
<dbReference type="eggNOG" id="KOG4178">
    <property type="taxonomic scope" value="Eukaryota"/>
</dbReference>
<protein>
    <submittedName>
        <fullName evidence="5">Epoxide hydrolase 2</fullName>
    </submittedName>
</protein>
<gene>
    <name evidence="5" type="ORF">CLCR_08609</name>
</gene>
<sequence>MGTTTTDTTTTTTDNNTPPTTTTTATTITRHSFTKYSQTTSYLAAGPETGPLLIFIHGWPALAETWTPQLEAFSALHFRCIAPDLPGYGKSEVSNANSSRDHSLYTLQNVVTQLVHLIKHGLQREEAIWIGGSGHDWGAAVVWALVAHHPEVCLGVVNMAIPYRTLEMGGPRELVKYADRDVYPEDEYPFAQWAYQAWYEKLTPDEFAQAVAVFDRDVEAFLKVFFAKRPHQRQQELLSSGGGGGDDDDKNNNEGEEEEEEHLDATVAADIKNKPAFTAHVLKNGGWFGGGGPDAAPPQIPLAETLLSEDMLRAMVAAFDDEGGGFWAPTAYYLNHDANLKWCEDWSVNDGVVSVPVLFVECPADVVAGTYHNSRLKGPMEAYCRKLTTVPIDAGHWVALEKPQETNAAILRWIAREIPEERGWPYGKKNPLKKNV</sequence>
<proteinExistence type="inferred from homology"/>
<dbReference type="PRINTS" id="PR00412">
    <property type="entry name" value="EPOXHYDRLASE"/>
</dbReference>
<reference evidence="6" key="1">
    <citation type="submission" date="2015-07" db="EMBL/GenBank/DDBJ databases">
        <authorList>
            <person name="Teixeira M.M."/>
            <person name="Souza R.C."/>
            <person name="Almeida L.G."/>
            <person name="Vicente V.A."/>
            <person name="de Hoog S."/>
            <person name="Bocca A.L."/>
            <person name="de Almeida S.R."/>
            <person name="Vasconcelos A.T."/>
            <person name="Felipe M.S."/>
        </authorList>
    </citation>
    <scope>NUCLEOTIDE SEQUENCE [LARGE SCALE GENOMIC DNA]</scope>
    <source>
        <strain evidence="6">KSF</strain>
    </source>
</reference>
<dbReference type="Proteomes" id="UP000094526">
    <property type="component" value="Unassembled WGS sequence"/>
</dbReference>
<dbReference type="VEuPathDB" id="FungiDB:G647_06540"/>
<feature type="region of interest" description="Disordered" evidence="3">
    <location>
        <begin position="1"/>
        <end position="24"/>
    </location>
</feature>
<dbReference type="Gene3D" id="3.40.50.1820">
    <property type="entry name" value="alpha/beta hydrolase"/>
    <property type="match status" value="1"/>
</dbReference>
<dbReference type="VEuPathDB" id="FungiDB:CLCR_08609"/>
<evidence type="ECO:0000313" key="5">
    <source>
        <dbReference type="EMBL" id="OCT51553.1"/>
    </source>
</evidence>
<comment type="caution">
    <text evidence="5">The sequence shown here is derived from an EMBL/GenBank/DDBJ whole genome shotgun (WGS) entry which is preliminary data.</text>
</comment>
<name>A0A1C1CSS5_9EURO</name>
<dbReference type="OrthoDB" id="284184at2759"/>
<evidence type="ECO:0000259" key="4">
    <source>
        <dbReference type="Pfam" id="PF00561"/>
    </source>
</evidence>
<dbReference type="PANTHER" id="PTHR43329">
    <property type="entry name" value="EPOXIDE HYDROLASE"/>
    <property type="match status" value="1"/>
</dbReference>
<feature type="region of interest" description="Disordered" evidence="3">
    <location>
        <begin position="233"/>
        <end position="263"/>
    </location>
</feature>